<feature type="repeat" description="TPR" evidence="3">
    <location>
        <begin position="324"/>
        <end position="357"/>
    </location>
</feature>
<dbReference type="Pfam" id="PF13432">
    <property type="entry name" value="TPR_16"/>
    <property type="match status" value="3"/>
</dbReference>
<dbReference type="eggNOG" id="COG0457">
    <property type="taxonomic scope" value="Bacteria"/>
</dbReference>
<dbReference type="AlphaFoldDB" id="F8F1P3"/>
<dbReference type="PROSITE" id="PS50005">
    <property type="entry name" value="TPR"/>
    <property type="match status" value="4"/>
</dbReference>
<dbReference type="InterPro" id="IPR019734">
    <property type="entry name" value="TPR_rpt"/>
</dbReference>
<dbReference type="SMART" id="SM00028">
    <property type="entry name" value="TPR"/>
    <property type="match status" value="8"/>
</dbReference>
<gene>
    <name evidence="4" type="ordered locus">Spica_1231</name>
</gene>
<dbReference type="PANTHER" id="PTHR44943">
    <property type="entry name" value="CELLULOSE SYNTHASE OPERON PROTEIN C"/>
    <property type="match status" value="1"/>
</dbReference>
<name>F8F1P3_GRAC1</name>
<evidence type="ECO:0000256" key="3">
    <source>
        <dbReference type="PROSITE-ProRule" id="PRU00339"/>
    </source>
</evidence>
<sequence>MKRAIRSLGIGFFLFVSAVMVPAQQTLSSWYERGQTAMIQEDWYSAAEAFLEVLKINPSHAEALASLAECYYELREYDQALSWVRKARTLSRSSMSLANLEALTLIAMGQLDTASSVLADILVREPYNKEALFTAAELELARGKVGQAVTKYREAVNRYPDDRQALLSLALVLGSLGEYDSARTYVTKAIALHTDDYRVHYYAAYLDTLAGRLDSAASALDIALTLRPTFQAARSLLAMVRYRSNRFEEAARLADQIIATNRNDVSAWYIKGMAFTRLGRLAEARQILSMALTIDGDDEFIRAALEDVVLKSTSLESSERSIWASWHFKKAKEYLSKNQAQDALFEYRRALRINPYAPERQDYAELLRVEGYPGRQLEELKFLQDIGRSNRTINDTVEAYNSLLFDTLPRVWQVNPYTIQNRHWKLAVFSVGAQSGMKHVDAGAVAASYIQDILTHDGNILALPLELRQSSFSTAYRTAREAGVDYFLVVSVKEQDRDLFLQAEMYVGRTGSKAASFSVYKVGQDRLRNGSRQIVAQVQAVLPFRAVILQRKANLILIDKGKADGVVKSSTYQIIKKGSATVKSEGLGLSYTQQDIIGTLIINEIDELVAQGTATRAGFYDEITSGDEVVALPETDASAIPKKNETIDPELRELLKNLR</sequence>
<dbReference type="RefSeq" id="WP_013968688.1">
    <property type="nucleotide sequence ID" value="NC_015732.1"/>
</dbReference>
<dbReference type="Gene3D" id="1.25.40.10">
    <property type="entry name" value="Tetratricopeptide repeat domain"/>
    <property type="match status" value="2"/>
</dbReference>
<feature type="repeat" description="TPR" evidence="3">
    <location>
        <begin position="61"/>
        <end position="94"/>
    </location>
</feature>
<dbReference type="Proteomes" id="UP000000503">
    <property type="component" value="Chromosome"/>
</dbReference>
<keyword evidence="2 3" id="KW-0802">TPR repeat</keyword>
<accession>F8F1P3</accession>
<dbReference type="PANTHER" id="PTHR44943:SF8">
    <property type="entry name" value="TPR REPEAT-CONTAINING PROTEIN MJ0263"/>
    <property type="match status" value="1"/>
</dbReference>
<feature type="repeat" description="TPR" evidence="3">
    <location>
        <begin position="27"/>
        <end position="60"/>
    </location>
</feature>
<evidence type="ECO:0000313" key="4">
    <source>
        <dbReference type="EMBL" id="AEJ19377.1"/>
    </source>
</evidence>
<reference evidence="5" key="1">
    <citation type="journal article" date="2013" name="Stand. Genomic Sci.">
        <title>Genome sequence of the thermophilic fresh-water bacterium Spirochaeta caldaria type strain (H1(T)), reclassification of Spirochaeta caldaria, Spirochaeta stenostrepta, and Spirochaeta zuelzerae in the genus Treponema as Treponema caldaria comb. nov., Treponema stenostrepta comb. nov., and Treponema zuelzerae comb. nov., and emendation of the genus Treponema.</title>
        <authorList>
            <person name="Abt B."/>
            <person name="Goker M."/>
            <person name="Scheuner C."/>
            <person name="Han C."/>
            <person name="Lu M."/>
            <person name="Misra M."/>
            <person name="Lapidus A."/>
            <person name="Nolan M."/>
            <person name="Lucas S."/>
            <person name="Hammon N."/>
            <person name="Deshpande S."/>
            <person name="Cheng J.F."/>
            <person name="Tapia R."/>
            <person name="Goodwin L.A."/>
            <person name="Pitluck S."/>
            <person name="Liolios K."/>
            <person name="Pagani I."/>
            <person name="Ivanova N."/>
            <person name="Mavromatis K."/>
            <person name="Mikhailova N."/>
            <person name="Huntemann M."/>
            <person name="Pati A."/>
            <person name="Chen A."/>
            <person name="Palaniappan K."/>
            <person name="Land M."/>
            <person name="Hauser L."/>
            <person name="Jeffries C.D."/>
            <person name="Rohde M."/>
            <person name="Spring S."/>
            <person name="Gronow S."/>
            <person name="Detter J.C."/>
            <person name="Bristow J."/>
            <person name="Eisen J.A."/>
            <person name="Markowitz V."/>
            <person name="Hugenholtz P."/>
            <person name="Kyrpides N.C."/>
            <person name="Woyke T."/>
            <person name="Klenk H.P."/>
        </authorList>
    </citation>
    <scope>NUCLEOTIDE SEQUENCE</scope>
    <source>
        <strain evidence="5">ATCC 51460 / DSM 7334 / H1</strain>
    </source>
</reference>
<protein>
    <submittedName>
        <fullName evidence="4">Tetratricopeptide TPR_2 repeat-containing protein</fullName>
    </submittedName>
</protein>
<organism evidence="4 5">
    <name type="scientific">Gracilinema caldarium (strain ATCC 51460 / DSM 7334 / H1)</name>
    <name type="common">Treponema caldarium</name>
    <dbReference type="NCBI Taxonomy" id="744872"/>
    <lineage>
        <taxon>Bacteria</taxon>
        <taxon>Pseudomonadati</taxon>
        <taxon>Spirochaetota</taxon>
        <taxon>Spirochaetia</taxon>
        <taxon>Spirochaetales</taxon>
        <taxon>Breznakiellaceae</taxon>
        <taxon>Gracilinema</taxon>
    </lineage>
</organism>
<keyword evidence="1" id="KW-0677">Repeat</keyword>
<evidence type="ECO:0000256" key="2">
    <source>
        <dbReference type="ARBA" id="ARBA00022803"/>
    </source>
</evidence>
<proteinExistence type="predicted"/>
<dbReference type="InterPro" id="IPR011990">
    <property type="entry name" value="TPR-like_helical_dom_sf"/>
</dbReference>
<dbReference type="OrthoDB" id="363271at2"/>
<evidence type="ECO:0000313" key="5">
    <source>
        <dbReference type="Proteomes" id="UP000000503"/>
    </source>
</evidence>
<dbReference type="EMBL" id="CP002868">
    <property type="protein sequence ID" value="AEJ19377.1"/>
    <property type="molecule type" value="Genomic_DNA"/>
</dbReference>
<evidence type="ECO:0000256" key="1">
    <source>
        <dbReference type="ARBA" id="ARBA00022737"/>
    </source>
</evidence>
<dbReference type="SUPFAM" id="SSF48452">
    <property type="entry name" value="TPR-like"/>
    <property type="match status" value="2"/>
</dbReference>
<feature type="repeat" description="TPR" evidence="3">
    <location>
        <begin position="265"/>
        <end position="298"/>
    </location>
</feature>
<keyword evidence="5" id="KW-1185">Reference proteome</keyword>
<dbReference type="HOGENOM" id="CLU_412143_0_0_12"/>
<dbReference type="KEGG" id="scd:Spica_1231"/>
<dbReference type="STRING" id="744872.Spica_1231"/>
<dbReference type="InterPro" id="IPR051685">
    <property type="entry name" value="Ycf3/AcsC/BcsC/TPR_MFPF"/>
</dbReference>